<dbReference type="Gene3D" id="3.30.1330.30">
    <property type="match status" value="1"/>
</dbReference>
<dbReference type="NCBIfam" id="NF006622">
    <property type="entry name" value="PRK09190.1"/>
    <property type="match status" value="1"/>
</dbReference>
<dbReference type="KEGG" id="ssam:E3D00_02370"/>
<feature type="domain" description="YlxR" evidence="2">
    <location>
        <begin position="33"/>
        <end position="105"/>
    </location>
</feature>
<name>A0A4Y6UJK7_9PROT</name>
<protein>
    <submittedName>
        <fullName evidence="3">RNA-binding protein</fullName>
    </submittedName>
</protein>
<gene>
    <name evidence="3" type="ORF">E3D00_02370</name>
</gene>
<sequence length="229" mass="25266">MEKLNTGSRPTTDVSDTDNNPARGALGRRNSERRCMVTREKKPPEHLIRFVVGPNSQIVPDLAAKLPGRGMWLSASRDVLDSPRAQQSFSREAKEKVSVPDCLADLVEKGLVQRMLDCISLARRAGQVVCGFQKSREWITSGKGGVVIRSEHASLDEFARLMSGRRSLSVVTVPERILVSAFSRDRAVYAVMAQGALAHRLIAEYERFSGVAKSLLPDPARVIKEQAEL</sequence>
<dbReference type="Pfam" id="PF04296">
    <property type="entry name" value="YlxR"/>
    <property type="match status" value="1"/>
</dbReference>
<evidence type="ECO:0000259" key="2">
    <source>
        <dbReference type="Pfam" id="PF04296"/>
    </source>
</evidence>
<evidence type="ECO:0000256" key="1">
    <source>
        <dbReference type="SAM" id="MobiDB-lite"/>
    </source>
</evidence>
<organism evidence="3 4">
    <name type="scientific">Swingsia samuiensis</name>
    <dbReference type="NCBI Taxonomy" id="1293412"/>
    <lineage>
        <taxon>Bacteria</taxon>
        <taxon>Pseudomonadati</taxon>
        <taxon>Pseudomonadota</taxon>
        <taxon>Alphaproteobacteria</taxon>
        <taxon>Acetobacterales</taxon>
        <taxon>Acetobacteraceae</taxon>
        <taxon>Swingsia</taxon>
    </lineage>
</organism>
<evidence type="ECO:0000313" key="3">
    <source>
        <dbReference type="EMBL" id="QDH16547.1"/>
    </source>
</evidence>
<feature type="region of interest" description="Disordered" evidence="1">
    <location>
        <begin position="1"/>
        <end position="32"/>
    </location>
</feature>
<dbReference type="SUPFAM" id="SSF55315">
    <property type="entry name" value="L30e-like"/>
    <property type="match status" value="1"/>
</dbReference>
<dbReference type="InterPro" id="IPR037465">
    <property type="entry name" value="YlxR"/>
</dbReference>
<dbReference type="PANTHER" id="PTHR34215:SF1">
    <property type="entry name" value="YLXR DOMAIN-CONTAINING PROTEIN"/>
    <property type="match status" value="1"/>
</dbReference>
<dbReference type="AlphaFoldDB" id="A0A4Y6UJK7"/>
<keyword evidence="4" id="KW-1185">Reference proteome</keyword>
<dbReference type="OrthoDB" id="9799836at2"/>
<dbReference type="SUPFAM" id="SSF64376">
    <property type="entry name" value="YlxR-like"/>
    <property type="match status" value="1"/>
</dbReference>
<feature type="compositionally biased region" description="Polar residues" evidence="1">
    <location>
        <begin position="1"/>
        <end position="20"/>
    </location>
</feature>
<dbReference type="Proteomes" id="UP000316313">
    <property type="component" value="Chromosome"/>
</dbReference>
<dbReference type="InterPro" id="IPR007393">
    <property type="entry name" value="YlxR_dom"/>
</dbReference>
<accession>A0A4Y6UJK7</accession>
<proteinExistence type="predicted"/>
<dbReference type="EMBL" id="CP038141">
    <property type="protein sequence ID" value="QDH16547.1"/>
    <property type="molecule type" value="Genomic_DNA"/>
</dbReference>
<dbReference type="InterPro" id="IPR035931">
    <property type="entry name" value="YlxR-like_sf"/>
</dbReference>
<evidence type="ECO:0000313" key="4">
    <source>
        <dbReference type="Proteomes" id="UP000316313"/>
    </source>
</evidence>
<reference evidence="3 4" key="1">
    <citation type="submission" date="2019-03" db="EMBL/GenBank/DDBJ databases">
        <title>The complete genome sequence of Swingsia samuiensis NBRC107927(T).</title>
        <authorList>
            <person name="Chua K.-O."/>
            <person name="Chan K.-G."/>
            <person name="See-Too W.-S."/>
        </authorList>
    </citation>
    <scope>NUCLEOTIDE SEQUENCE [LARGE SCALE GENOMIC DNA]</scope>
    <source>
        <strain evidence="3 4">AH83</strain>
    </source>
</reference>
<dbReference type="InterPro" id="IPR029064">
    <property type="entry name" value="Ribosomal_eL30-like_sf"/>
</dbReference>
<dbReference type="PANTHER" id="PTHR34215">
    <property type="entry name" value="BLL0784 PROTEIN"/>
    <property type="match status" value="1"/>
</dbReference>
<dbReference type="Gene3D" id="3.30.1230.10">
    <property type="entry name" value="YlxR-like"/>
    <property type="match status" value="1"/>
</dbReference>